<gene>
    <name evidence="1" type="ORF">J5N97_028575</name>
</gene>
<keyword evidence="2" id="KW-1185">Reference proteome</keyword>
<dbReference type="Proteomes" id="UP001085076">
    <property type="component" value="Miscellaneous, Linkage group lg09"/>
</dbReference>
<protein>
    <submittedName>
        <fullName evidence="1">Uncharacterized protein</fullName>
    </submittedName>
</protein>
<accession>A0A9D5H4Y3</accession>
<reference evidence="1" key="2">
    <citation type="journal article" date="2022" name="Hortic Res">
        <title>The genome of Dioscorea zingiberensis sheds light on the biosynthesis, origin and evolution of the medicinally important diosgenin saponins.</title>
        <authorList>
            <person name="Li Y."/>
            <person name="Tan C."/>
            <person name="Li Z."/>
            <person name="Guo J."/>
            <person name="Li S."/>
            <person name="Chen X."/>
            <person name="Wang C."/>
            <person name="Dai X."/>
            <person name="Yang H."/>
            <person name="Song W."/>
            <person name="Hou L."/>
            <person name="Xu J."/>
            <person name="Tong Z."/>
            <person name="Xu A."/>
            <person name="Yuan X."/>
            <person name="Wang W."/>
            <person name="Yang Q."/>
            <person name="Chen L."/>
            <person name="Sun Z."/>
            <person name="Wang K."/>
            <person name="Pan B."/>
            <person name="Chen J."/>
            <person name="Bao Y."/>
            <person name="Liu F."/>
            <person name="Qi X."/>
            <person name="Gang D.R."/>
            <person name="Wen J."/>
            <person name="Li J."/>
        </authorList>
    </citation>
    <scope>NUCLEOTIDE SEQUENCE</scope>
    <source>
        <strain evidence="1">Dzin_1.0</strain>
    </source>
</reference>
<evidence type="ECO:0000313" key="2">
    <source>
        <dbReference type="Proteomes" id="UP001085076"/>
    </source>
</evidence>
<comment type="caution">
    <text evidence="1">The sequence shown here is derived from an EMBL/GenBank/DDBJ whole genome shotgun (WGS) entry which is preliminary data.</text>
</comment>
<reference evidence="1" key="1">
    <citation type="submission" date="2021-03" db="EMBL/GenBank/DDBJ databases">
        <authorList>
            <person name="Li Z."/>
            <person name="Yang C."/>
        </authorList>
    </citation>
    <scope>NUCLEOTIDE SEQUENCE</scope>
    <source>
        <strain evidence="1">Dzin_1.0</strain>
        <tissue evidence="1">Leaf</tissue>
    </source>
</reference>
<organism evidence="1 2">
    <name type="scientific">Dioscorea zingiberensis</name>
    <dbReference type="NCBI Taxonomy" id="325984"/>
    <lineage>
        <taxon>Eukaryota</taxon>
        <taxon>Viridiplantae</taxon>
        <taxon>Streptophyta</taxon>
        <taxon>Embryophyta</taxon>
        <taxon>Tracheophyta</taxon>
        <taxon>Spermatophyta</taxon>
        <taxon>Magnoliopsida</taxon>
        <taxon>Liliopsida</taxon>
        <taxon>Dioscoreales</taxon>
        <taxon>Dioscoreaceae</taxon>
        <taxon>Dioscorea</taxon>
    </lineage>
</organism>
<dbReference type="EMBL" id="JAGGNH010000009">
    <property type="protein sequence ID" value="KAJ0963453.1"/>
    <property type="molecule type" value="Genomic_DNA"/>
</dbReference>
<evidence type="ECO:0000313" key="1">
    <source>
        <dbReference type="EMBL" id="KAJ0963453.1"/>
    </source>
</evidence>
<name>A0A9D5H4Y3_9LILI</name>
<sequence>MDGFTRVFDSKLGSPLETIRSTLEQRVLRVPRSSSLFSIFEVFLEFCIWCWLASSIEFLQAVVIASSNGVVGE</sequence>
<proteinExistence type="predicted"/>
<dbReference type="AlphaFoldDB" id="A0A9D5H4Y3"/>